<evidence type="ECO:0000259" key="4">
    <source>
        <dbReference type="Pfam" id="PF08545"/>
    </source>
</evidence>
<sequence length="334" mass="34910">MTRSAAGIVATGSYVPEGEVTNDDLAPRFGVTPEWIERKTLIRSRRHAAPSEATSDLAVSAATAALDQIGLPPEWIDYLIVATSTGDAPLPPTSCLVQRALGSHHAACFDINIACSGFAYALSVARGLVTSRPGAYALVVAADLWSRFLDPADRGTTVLLADGAGAAVLGPVPEPYGILETEMSGHGEYSELLVVDAGGSRNPASHETVDEVGHVLRMRGREVTEFALGTVPQSVKGLLARAGVRAEEVDHFVPHQANGVLLGRLDELLGLENARTHLTLQRYGNSGAASMAVTLDHAVRAGELGDGELVLLTGFGGGMAVGSCLLRWTTEVTA</sequence>
<dbReference type="STRING" id="1962155.B1813_03315"/>
<dbReference type="GO" id="GO:0044550">
    <property type="term" value="P:secondary metabolite biosynthetic process"/>
    <property type="evidence" value="ECO:0007669"/>
    <property type="project" value="TreeGrafter"/>
</dbReference>
<dbReference type="CDD" id="cd00830">
    <property type="entry name" value="KAS_III"/>
    <property type="match status" value="1"/>
</dbReference>
<dbReference type="InterPro" id="IPR013747">
    <property type="entry name" value="ACP_syn_III_C"/>
</dbReference>
<dbReference type="Pfam" id="PF08545">
    <property type="entry name" value="ACP_syn_III"/>
    <property type="match status" value="1"/>
</dbReference>
<dbReference type="AlphaFoldDB" id="A0A1V9ADV6"/>
<evidence type="ECO:0000256" key="2">
    <source>
        <dbReference type="ARBA" id="ARBA00023315"/>
    </source>
</evidence>
<protein>
    <submittedName>
        <fullName evidence="5">3-oxoacyl-ACP synthase</fullName>
    </submittedName>
</protein>
<dbReference type="NCBIfam" id="NF006829">
    <property type="entry name" value="PRK09352.1"/>
    <property type="match status" value="1"/>
</dbReference>
<keyword evidence="6" id="KW-1185">Reference proteome</keyword>
<dbReference type="InterPro" id="IPR013751">
    <property type="entry name" value="ACP_syn_III_N"/>
</dbReference>
<dbReference type="GO" id="GO:0006633">
    <property type="term" value="P:fatty acid biosynthetic process"/>
    <property type="evidence" value="ECO:0007669"/>
    <property type="project" value="InterPro"/>
</dbReference>
<evidence type="ECO:0000313" key="5">
    <source>
        <dbReference type="EMBL" id="OQO95094.1"/>
    </source>
</evidence>
<organism evidence="5 6">
    <name type="scientific">Saccharomonospora piscinae</name>
    <dbReference type="NCBI Taxonomy" id="687388"/>
    <lineage>
        <taxon>Bacteria</taxon>
        <taxon>Bacillati</taxon>
        <taxon>Actinomycetota</taxon>
        <taxon>Actinomycetes</taxon>
        <taxon>Pseudonocardiales</taxon>
        <taxon>Pseudonocardiaceae</taxon>
        <taxon>Saccharomonospora</taxon>
    </lineage>
</organism>
<evidence type="ECO:0000256" key="1">
    <source>
        <dbReference type="ARBA" id="ARBA00022679"/>
    </source>
</evidence>
<accession>A0A1V9ADV6</accession>
<evidence type="ECO:0000259" key="3">
    <source>
        <dbReference type="Pfam" id="PF08541"/>
    </source>
</evidence>
<feature type="domain" description="Beta-ketoacyl-[acyl-carrier-protein] synthase III N-terminal" evidence="4">
    <location>
        <begin position="109"/>
        <end position="186"/>
    </location>
</feature>
<keyword evidence="1" id="KW-0808">Transferase</keyword>
<proteinExistence type="predicted"/>
<feature type="domain" description="Beta-ketoacyl-[acyl-carrier-protein] synthase III C-terminal" evidence="3">
    <location>
        <begin position="239"/>
        <end position="328"/>
    </location>
</feature>
<evidence type="ECO:0000313" key="6">
    <source>
        <dbReference type="Proteomes" id="UP000192591"/>
    </source>
</evidence>
<dbReference type="GO" id="GO:0004315">
    <property type="term" value="F:3-oxoacyl-[acyl-carrier-protein] synthase activity"/>
    <property type="evidence" value="ECO:0007669"/>
    <property type="project" value="InterPro"/>
</dbReference>
<dbReference type="EMBL" id="MWIH01000002">
    <property type="protein sequence ID" value="OQO95094.1"/>
    <property type="molecule type" value="Genomic_DNA"/>
</dbReference>
<reference evidence="5 6" key="1">
    <citation type="submission" date="2017-02" db="EMBL/GenBank/DDBJ databases">
        <title>Draft genome of Saccharomonospora sp. 154.</title>
        <authorList>
            <person name="Alonso-Carmona G.S."/>
            <person name="De La Haba R."/>
            <person name="Vera-Gargallo B."/>
            <person name="Sandoval-Trujillo A.H."/>
            <person name="Ramirez-Duran N."/>
            <person name="Ventosa A."/>
        </authorList>
    </citation>
    <scope>NUCLEOTIDE SEQUENCE [LARGE SCALE GENOMIC DNA]</scope>
    <source>
        <strain evidence="5 6">LRS4.154</strain>
    </source>
</reference>
<comment type="caution">
    <text evidence="5">The sequence shown here is derived from an EMBL/GenBank/DDBJ whole genome shotgun (WGS) entry which is preliminary data.</text>
</comment>
<dbReference type="InterPro" id="IPR016039">
    <property type="entry name" value="Thiolase-like"/>
</dbReference>
<keyword evidence="2" id="KW-0012">Acyltransferase</keyword>
<dbReference type="PANTHER" id="PTHR34069:SF2">
    <property type="entry name" value="BETA-KETOACYL-[ACYL-CARRIER-PROTEIN] SYNTHASE III"/>
    <property type="match status" value="1"/>
</dbReference>
<name>A0A1V9ADV6_SACPI</name>
<dbReference type="SUPFAM" id="SSF53901">
    <property type="entry name" value="Thiolase-like"/>
    <property type="match status" value="1"/>
</dbReference>
<dbReference type="Gene3D" id="3.40.47.10">
    <property type="match status" value="1"/>
</dbReference>
<dbReference type="PANTHER" id="PTHR34069">
    <property type="entry name" value="3-OXOACYL-[ACYL-CARRIER-PROTEIN] SYNTHASE 3"/>
    <property type="match status" value="1"/>
</dbReference>
<dbReference type="Pfam" id="PF08541">
    <property type="entry name" value="ACP_syn_III_C"/>
    <property type="match status" value="1"/>
</dbReference>
<dbReference type="Proteomes" id="UP000192591">
    <property type="component" value="Unassembled WGS sequence"/>
</dbReference>
<dbReference type="RefSeq" id="WP_081190487.1">
    <property type="nucleotide sequence ID" value="NZ_MWIH01000002.1"/>
</dbReference>
<gene>
    <name evidence="5" type="ORF">B1813_03315</name>
</gene>